<dbReference type="PANTHER" id="PTHR35936:SF38">
    <property type="entry name" value="GLUTAMINE-BINDING PERIPLASMIC PROTEIN"/>
    <property type="match status" value="1"/>
</dbReference>
<comment type="caution">
    <text evidence="5">The sequence shown here is derived from an EMBL/GenBank/DDBJ whole genome shotgun (WGS) entry which is preliminary data.</text>
</comment>
<dbReference type="RefSeq" id="WP_272438079.1">
    <property type="nucleotide sequence ID" value="NZ_JAMQKB010000038.1"/>
</dbReference>
<evidence type="ECO:0000256" key="2">
    <source>
        <dbReference type="ARBA" id="ARBA00023139"/>
    </source>
</evidence>
<evidence type="ECO:0000313" key="6">
    <source>
        <dbReference type="Proteomes" id="UP001145050"/>
    </source>
</evidence>
<dbReference type="InterPro" id="IPR001638">
    <property type="entry name" value="Solute-binding_3/MltF_N"/>
</dbReference>
<evidence type="ECO:0000256" key="3">
    <source>
        <dbReference type="ARBA" id="ARBA00023288"/>
    </source>
</evidence>
<proteinExistence type="predicted"/>
<keyword evidence="1" id="KW-0732">Signal</keyword>
<name>A0A9X3WZK8_9BACI</name>
<keyword evidence="2" id="KW-0564">Palmitate</keyword>
<evidence type="ECO:0000256" key="1">
    <source>
        <dbReference type="ARBA" id="ARBA00022729"/>
    </source>
</evidence>
<keyword evidence="3" id="KW-0449">Lipoprotein</keyword>
<dbReference type="Gene3D" id="3.40.190.10">
    <property type="entry name" value="Periplasmic binding protein-like II"/>
    <property type="match status" value="2"/>
</dbReference>
<evidence type="ECO:0000313" key="5">
    <source>
        <dbReference type="EMBL" id="MDC3426254.1"/>
    </source>
</evidence>
<dbReference type="PANTHER" id="PTHR35936">
    <property type="entry name" value="MEMBRANE-BOUND LYTIC MUREIN TRANSGLYCOSYLASE F"/>
    <property type="match status" value="1"/>
</dbReference>
<dbReference type="SUPFAM" id="SSF53850">
    <property type="entry name" value="Periplasmic binding protein-like II"/>
    <property type="match status" value="1"/>
</dbReference>
<accession>A0A9X3WZK8</accession>
<organism evidence="5 6">
    <name type="scientific">Terrihalobacillus insolitus</name>
    <dbReference type="NCBI Taxonomy" id="2950438"/>
    <lineage>
        <taxon>Bacteria</taxon>
        <taxon>Bacillati</taxon>
        <taxon>Bacillota</taxon>
        <taxon>Bacilli</taxon>
        <taxon>Bacillales</taxon>
        <taxon>Bacillaceae</taxon>
        <taxon>Terrihalobacillus</taxon>
    </lineage>
</organism>
<keyword evidence="6" id="KW-1185">Reference proteome</keyword>
<dbReference type="EMBL" id="JAMQKB010000038">
    <property type="protein sequence ID" value="MDC3426254.1"/>
    <property type="molecule type" value="Genomic_DNA"/>
</dbReference>
<sequence length="110" mass="12208">MSPNSGYIKEKTEGTPEAFPQITEAYQNVIAGRADAVIYDVPNVQYYANKEAGGELKTVGERLTGEQYGIAFPKGSELRDKFDDALTTLKDNGTFGDIYEEWFGERPEGM</sequence>
<gene>
    <name evidence="5" type="ORF">NC797_17305</name>
</gene>
<reference evidence="5" key="1">
    <citation type="submission" date="2022-06" db="EMBL/GenBank/DDBJ databases">
        <title>Aquibacillus sp. a new bacterium isolated from soil saline samples.</title>
        <authorList>
            <person name="Galisteo C."/>
            <person name="De La Haba R."/>
            <person name="Sanchez-Porro C."/>
            <person name="Ventosa A."/>
        </authorList>
    </citation>
    <scope>NUCLEOTIDE SEQUENCE</scope>
    <source>
        <strain evidence="5">3ASR75-11</strain>
    </source>
</reference>
<dbReference type="Proteomes" id="UP001145050">
    <property type="component" value="Unassembled WGS sequence"/>
</dbReference>
<evidence type="ECO:0000259" key="4">
    <source>
        <dbReference type="Pfam" id="PF00497"/>
    </source>
</evidence>
<dbReference type="AlphaFoldDB" id="A0A9X3WZK8"/>
<dbReference type="Pfam" id="PF00497">
    <property type="entry name" value="SBP_bac_3"/>
    <property type="match status" value="1"/>
</dbReference>
<feature type="domain" description="Solute-binding protein family 3/N-terminal" evidence="4">
    <location>
        <begin position="28"/>
        <end position="105"/>
    </location>
</feature>
<protein>
    <submittedName>
        <fullName evidence="5">Transporter substrate-binding domain-containing protein</fullName>
    </submittedName>
</protein>